<dbReference type="InterPro" id="IPR057654">
    <property type="entry name" value="Znf-CCCH_tandem"/>
</dbReference>
<dbReference type="Proteomes" id="UP000664169">
    <property type="component" value="Unassembled WGS sequence"/>
</dbReference>
<protein>
    <recommendedName>
        <fullName evidence="3">C3H1-type domain-containing protein</fullName>
    </recommendedName>
</protein>
<proteinExistence type="predicted"/>
<evidence type="ECO:0000313" key="4">
    <source>
        <dbReference type="EMBL" id="CAF9906642.1"/>
    </source>
</evidence>
<feature type="domain" description="C3H1-type" evidence="3">
    <location>
        <begin position="387"/>
        <end position="410"/>
    </location>
</feature>
<feature type="compositionally biased region" description="Pro residues" evidence="2">
    <location>
        <begin position="321"/>
        <end position="336"/>
    </location>
</feature>
<keyword evidence="1" id="KW-0479">Metal-binding</keyword>
<dbReference type="EMBL" id="CAJPDQ010000003">
    <property type="protein sequence ID" value="CAF9906642.1"/>
    <property type="molecule type" value="Genomic_DNA"/>
</dbReference>
<dbReference type="PANTHER" id="PTHR37543">
    <property type="entry name" value="CCCH ZINC FINGER DNA BINDING PROTEIN (AFU_ORTHOLOGUE AFUA_5G12760)"/>
    <property type="match status" value="1"/>
</dbReference>
<feature type="zinc finger region" description="C3H1-type" evidence="1">
    <location>
        <begin position="387"/>
        <end position="410"/>
    </location>
</feature>
<dbReference type="Pfam" id="PF25540">
    <property type="entry name" value="DUF7923"/>
    <property type="match status" value="1"/>
</dbReference>
<feature type="compositionally biased region" description="Polar residues" evidence="2">
    <location>
        <begin position="356"/>
        <end position="365"/>
    </location>
</feature>
<evidence type="ECO:0000259" key="3">
    <source>
        <dbReference type="PROSITE" id="PS50103"/>
    </source>
</evidence>
<feature type="region of interest" description="Disordered" evidence="2">
    <location>
        <begin position="264"/>
        <end position="367"/>
    </location>
</feature>
<dbReference type="InterPro" id="IPR057683">
    <property type="entry name" value="DUF7923"/>
</dbReference>
<dbReference type="InterPro" id="IPR000571">
    <property type="entry name" value="Znf_CCCH"/>
</dbReference>
<evidence type="ECO:0000256" key="2">
    <source>
        <dbReference type="SAM" id="MobiDB-lite"/>
    </source>
</evidence>
<reference evidence="4" key="1">
    <citation type="submission" date="2021-03" db="EMBL/GenBank/DDBJ databases">
        <authorList>
            <person name="Tagirdzhanova G."/>
        </authorList>
    </citation>
    <scope>NUCLEOTIDE SEQUENCE</scope>
</reference>
<feature type="compositionally biased region" description="Low complexity" evidence="2">
    <location>
        <begin position="340"/>
        <end position="349"/>
    </location>
</feature>
<dbReference type="Pfam" id="PF25543">
    <property type="entry name" value="zf-CCCH_tandem"/>
    <property type="match status" value="1"/>
</dbReference>
<evidence type="ECO:0000256" key="1">
    <source>
        <dbReference type="PROSITE-ProRule" id="PRU00723"/>
    </source>
</evidence>
<dbReference type="GO" id="GO:0008270">
    <property type="term" value="F:zinc ion binding"/>
    <property type="evidence" value="ECO:0007669"/>
    <property type="project" value="UniProtKB-KW"/>
</dbReference>
<dbReference type="PROSITE" id="PS50103">
    <property type="entry name" value="ZF_C3H1"/>
    <property type="match status" value="1"/>
</dbReference>
<keyword evidence="5" id="KW-1185">Reference proteome</keyword>
<comment type="caution">
    <text evidence="4">The sequence shown here is derived from an EMBL/GenBank/DDBJ whole genome shotgun (WGS) entry which is preliminary data.</text>
</comment>
<feature type="compositionally biased region" description="Polar residues" evidence="2">
    <location>
        <begin position="270"/>
        <end position="308"/>
    </location>
</feature>
<dbReference type="PANTHER" id="PTHR37543:SF1">
    <property type="entry name" value="CCCH ZINC FINGER DNA BINDING PROTEIN (AFU_ORTHOLOGUE AFUA_5G12760)"/>
    <property type="match status" value="1"/>
</dbReference>
<sequence>MASMAQGQGNGFIEHLMARTTLLRQVLQEQTFAHQLECQKYATQVAQLELEIEALKLEGSVFRMDGKFYVALLVNGDDLIFDPILLSLGETGGIAAAERLSLAINEHLSATLPDSDFDLKVIVRVYARIGKLAQNPNVAAVIESVAVLENFIRGFNSHKLYFDFVDIGIGQVDANAKIEALFDHHMGNPHCQQVILGVKSPYEYLNKLHRIAGHGQLPSICIVENISHKDELAQLNSTVQLINLDAIFDNNAVVRYEEPSQTLDIKPDINNHSVTPTSPSNDNSLSFHSAQTHHSQSPEPTALTSSFKPKQMTWARVAGTAPPPPTPRKAIPPLPPAVKSSNRPAAAAQPPSPNSTTGIPRNIQGQRIDPFYPTPEAEWRRVQQLYLCNSWFLRQECKYGDECNHKHKLSSHISDHDLQVLAQVARYAPCRYGTACEDVKCIFGHRCPVQENERLVGKEATARVCKFGRGCKFSDEMHVVDLRVAEGSMKV</sequence>
<accession>A0A8H3EJ06</accession>
<dbReference type="OrthoDB" id="2270193at2759"/>
<keyword evidence="1" id="KW-0863">Zinc-finger</keyword>
<gene>
    <name evidence="4" type="ORF">GOMPHAMPRED_004827</name>
</gene>
<organism evidence="4 5">
    <name type="scientific">Gomphillus americanus</name>
    <dbReference type="NCBI Taxonomy" id="1940652"/>
    <lineage>
        <taxon>Eukaryota</taxon>
        <taxon>Fungi</taxon>
        <taxon>Dikarya</taxon>
        <taxon>Ascomycota</taxon>
        <taxon>Pezizomycotina</taxon>
        <taxon>Lecanoromycetes</taxon>
        <taxon>OSLEUM clade</taxon>
        <taxon>Ostropomycetidae</taxon>
        <taxon>Ostropales</taxon>
        <taxon>Graphidaceae</taxon>
        <taxon>Gomphilloideae</taxon>
        <taxon>Gomphillus</taxon>
    </lineage>
</organism>
<keyword evidence="1" id="KW-0862">Zinc</keyword>
<evidence type="ECO:0000313" key="5">
    <source>
        <dbReference type="Proteomes" id="UP000664169"/>
    </source>
</evidence>
<dbReference type="Gene3D" id="4.10.1000.40">
    <property type="match status" value="1"/>
</dbReference>
<dbReference type="AlphaFoldDB" id="A0A8H3EJ06"/>
<name>A0A8H3EJ06_9LECA</name>